<reference evidence="2" key="1">
    <citation type="submission" date="2019-11" db="EMBL/GenBank/DDBJ databases">
        <title>The nuclear and mitochondrial genomes of Frieseomelitta varia - a highly eusocial stingless bee (Meliponini) with a permanently sterile worker caste.</title>
        <authorList>
            <person name="Freitas F.C.P."/>
            <person name="Lourenco A.P."/>
            <person name="Nunes F.M.F."/>
            <person name="Paschoal A.R."/>
            <person name="Abreu F.C.P."/>
            <person name="Barbin F.O."/>
            <person name="Bataglia L."/>
            <person name="Cardoso-Junior C.A.M."/>
            <person name="Cervoni M.S."/>
            <person name="Silva S.R."/>
            <person name="Dalarmi F."/>
            <person name="Del Lama M.A."/>
            <person name="Depintor T.S."/>
            <person name="Ferreira K.M."/>
            <person name="Goria P.S."/>
            <person name="Jaskot M.C."/>
            <person name="Lago D.C."/>
            <person name="Luna-Lucena D."/>
            <person name="Moda L.M."/>
            <person name="Nascimento L."/>
            <person name="Pedrino M."/>
            <person name="Rabico F.O."/>
            <person name="Sanches F.C."/>
            <person name="Santos D.E."/>
            <person name="Santos C.G."/>
            <person name="Vieira J."/>
            <person name="Lopes T.F."/>
            <person name="Barchuk A.R."/>
            <person name="Hartfelder K."/>
            <person name="Simoes Z.L.P."/>
            <person name="Bitondi M.M.G."/>
            <person name="Pinheiro D.G."/>
        </authorList>
    </citation>
    <scope>NUCLEOTIDE SEQUENCE</scope>
    <source>
        <strain evidence="2">USP_RPSP 00005682</strain>
        <tissue evidence="2">Whole individual</tissue>
    </source>
</reference>
<protein>
    <submittedName>
        <fullName evidence="2">Uncharacterized protein</fullName>
    </submittedName>
</protein>
<proteinExistence type="predicted"/>
<comment type="caution">
    <text evidence="2">The sequence shown here is derived from an EMBL/GenBank/DDBJ whole genome shotgun (WGS) entry which is preliminary data.</text>
</comment>
<keyword evidence="1" id="KW-0812">Transmembrane</keyword>
<gene>
    <name evidence="2" type="ORF">E2986_11713</name>
</gene>
<feature type="transmembrane region" description="Helical" evidence="1">
    <location>
        <begin position="36"/>
        <end position="55"/>
    </location>
</feature>
<evidence type="ECO:0000256" key="1">
    <source>
        <dbReference type="SAM" id="Phobius"/>
    </source>
</evidence>
<sequence>MQQISFVEFLGCMMNMCLLGYYAIMEWNSKDAMFVITYMSLMMSFTFNIFIFCYIGELVAEQVLANDTLIINLSRTKFQRERIETE</sequence>
<evidence type="ECO:0000313" key="3">
    <source>
        <dbReference type="Proteomes" id="UP000655588"/>
    </source>
</evidence>
<dbReference type="AlphaFoldDB" id="A0A833VY67"/>
<keyword evidence="1" id="KW-1133">Transmembrane helix</keyword>
<keyword evidence="1" id="KW-0472">Membrane</keyword>
<evidence type="ECO:0000313" key="2">
    <source>
        <dbReference type="EMBL" id="KAF3424634.1"/>
    </source>
</evidence>
<dbReference type="Proteomes" id="UP000655588">
    <property type="component" value="Unassembled WGS sequence"/>
</dbReference>
<keyword evidence="3" id="KW-1185">Reference proteome</keyword>
<organism evidence="2 3">
    <name type="scientific">Frieseomelitta varia</name>
    <dbReference type="NCBI Taxonomy" id="561572"/>
    <lineage>
        <taxon>Eukaryota</taxon>
        <taxon>Metazoa</taxon>
        <taxon>Ecdysozoa</taxon>
        <taxon>Arthropoda</taxon>
        <taxon>Hexapoda</taxon>
        <taxon>Insecta</taxon>
        <taxon>Pterygota</taxon>
        <taxon>Neoptera</taxon>
        <taxon>Endopterygota</taxon>
        <taxon>Hymenoptera</taxon>
        <taxon>Apocrita</taxon>
        <taxon>Aculeata</taxon>
        <taxon>Apoidea</taxon>
        <taxon>Anthophila</taxon>
        <taxon>Apidae</taxon>
        <taxon>Frieseomelitta</taxon>
    </lineage>
</organism>
<name>A0A833VY67_9HYME</name>
<dbReference type="EMBL" id="WNWW01000455">
    <property type="protein sequence ID" value="KAF3424634.1"/>
    <property type="molecule type" value="Genomic_DNA"/>
</dbReference>
<accession>A0A833VY67</accession>
<feature type="transmembrane region" description="Helical" evidence="1">
    <location>
        <begin position="7"/>
        <end position="24"/>
    </location>
</feature>